<feature type="binding site" evidence="7">
    <location>
        <position position="32"/>
    </location>
    <ligand>
        <name>substrate</name>
    </ligand>
</feature>
<comment type="pathway">
    <text evidence="7">Metabolic intermediate biosynthesis; chorismate biosynthesis; chorismate from D-erythrose 4-phosphate and phosphoenolpyruvate: step 5/7.</text>
</comment>
<feature type="binding site" evidence="7">
    <location>
        <position position="119"/>
    </location>
    <ligand>
        <name>ATP</name>
        <dbReference type="ChEBI" id="CHEBI:30616"/>
    </ligand>
</feature>
<keyword evidence="7" id="KW-0963">Cytoplasm</keyword>
<keyword evidence="7" id="KW-0460">Magnesium</keyword>
<protein>
    <recommendedName>
        <fullName evidence="7">Shikimate kinase</fullName>
        <shortName evidence="7">SK</shortName>
        <ecNumber evidence="7">2.7.1.71</ecNumber>
    </recommendedName>
</protein>
<evidence type="ECO:0000313" key="9">
    <source>
        <dbReference type="Proteomes" id="UP000038055"/>
    </source>
</evidence>
<sequence>MKIILLGYMGSGKSTLGKALAQRKNLQFIDLDTYIEEKENTSIKEIFDTKGEIYFRKKESFYLNELLLFEKDFVLALGGGTPCFGNNMNLVSKSTKNTFYLKYIPKSLTERLLLEKKSRPLISDLKDEDLEDFIRKHLFERNTFYTKANYIITMDNLSLEESLEKIEVLLNY</sequence>
<dbReference type="SUPFAM" id="SSF52540">
    <property type="entry name" value="P-loop containing nucleoside triphosphate hydrolases"/>
    <property type="match status" value="1"/>
</dbReference>
<dbReference type="STRING" id="28189.CCYN74_490001"/>
<gene>
    <name evidence="7 8" type="primary">aroK</name>
    <name evidence="8" type="ORF">CCYN2B_100036</name>
</gene>
<dbReference type="PANTHER" id="PTHR21087">
    <property type="entry name" value="SHIKIMATE KINASE"/>
    <property type="match status" value="1"/>
</dbReference>
<keyword evidence="5 7" id="KW-0067">ATP-binding</keyword>
<comment type="function">
    <text evidence="7">Catalyzes the specific phosphorylation of the 3-hydroxyl group of shikimic acid using ATP as a cosubstrate.</text>
</comment>
<proteinExistence type="inferred from homology"/>
<dbReference type="GO" id="GO:0005524">
    <property type="term" value="F:ATP binding"/>
    <property type="evidence" value="ECO:0007669"/>
    <property type="project" value="UniProtKB-UniRule"/>
</dbReference>
<accession>A0A0B7GYN1</accession>
<reference evidence="9" key="1">
    <citation type="submission" date="2015-01" db="EMBL/GenBank/DDBJ databases">
        <authorList>
            <person name="MANFREDI Pablo"/>
        </authorList>
    </citation>
    <scope>NUCLEOTIDE SEQUENCE [LARGE SCALE GENOMIC DNA]</scope>
    <source>
        <strain evidence="9">Ccyn2B</strain>
    </source>
</reference>
<comment type="subunit">
    <text evidence="7">Monomer.</text>
</comment>
<dbReference type="RefSeq" id="WP_041989527.1">
    <property type="nucleotide sequence ID" value="NZ_CDOD01000002.1"/>
</dbReference>
<feature type="binding site" evidence="7">
    <location>
        <position position="141"/>
    </location>
    <ligand>
        <name>substrate</name>
    </ligand>
</feature>
<dbReference type="InterPro" id="IPR000623">
    <property type="entry name" value="Shikimate_kinase/TSH1"/>
</dbReference>
<dbReference type="GO" id="GO:0009423">
    <property type="term" value="P:chorismate biosynthetic process"/>
    <property type="evidence" value="ECO:0007669"/>
    <property type="project" value="UniProtKB-UniRule"/>
</dbReference>
<comment type="subcellular location">
    <subcellularLocation>
        <location evidence="7">Cytoplasm</location>
    </subcellularLocation>
</comment>
<dbReference type="EC" id="2.7.1.71" evidence="7"/>
<dbReference type="GO" id="GO:0004765">
    <property type="term" value="F:shikimate kinase activity"/>
    <property type="evidence" value="ECO:0007669"/>
    <property type="project" value="UniProtKB-UniRule"/>
</dbReference>
<evidence type="ECO:0000256" key="7">
    <source>
        <dbReference type="HAMAP-Rule" id="MF_00109"/>
    </source>
</evidence>
<dbReference type="AlphaFoldDB" id="A0A0B7GYN1"/>
<dbReference type="GO" id="GO:0000287">
    <property type="term" value="F:magnesium ion binding"/>
    <property type="evidence" value="ECO:0007669"/>
    <property type="project" value="UniProtKB-UniRule"/>
</dbReference>
<feature type="binding site" evidence="7">
    <location>
        <position position="79"/>
    </location>
    <ligand>
        <name>substrate</name>
    </ligand>
</feature>
<comment type="catalytic activity">
    <reaction evidence="7">
        <text>shikimate + ATP = 3-phosphoshikimate + ADP + H(+)</text>
        <dbReference type="Rhea" id="RHEA:13121"/>
        <dbReference type="ChEBI" id="CHEBI:15378"/>
        <dbReference type="ChEBI" id="CHEBI:30616"/>
        <dbReference type="ChEBI" id="CHEBI:36208"/>
        <dbReference type="ChEBI" id="CHEBI:145989"/>
        <dbReference type="ChEBI" id="CHEBI:456216"/>
        <dbReference type="EC" id="2.7.1.71"/>
    </reaction>
</comment>
<dbReference type="PRINTS" id="PR01100">
    <property type="entry name" value="SHIKIMTKNASE"/>
</dbReference>
<dbReference type="Gene3D" id="3.40.50.300">
    <property type="entry name" value="P-loop containing nucleotide triphosphate hydrolases"/>
    <property type="match status" value="1"/>
</dbReference>
<dbReference type="Pfam" id="PF01202">
    <property type="entry name" value="SKI"/>
    <property type="match status" value="1"/>
</dbReference>
<dbReference type="InterPro" id="IPR027417">
    <property type="entry name" value="P-loop_NTPase"/>
</dbReference>
<dbReference type="UniPathway" id="UPA00053">
    <property type="reaction ID" value="UER00088"/>
</dbReference>
<evidence type="ECO:0000256" key="4">
    <source>
        <dbReference type="ARBA" id="ARBA00022777"/>
    </source>
</evidence>
<evidence type="ECO:0000256" key="3">
    <source>
        <dbReference type="ARBA" id="ARBA00022741"/>
    </source>
</evidence>
<keyword evidence="6 7" id="KW-0057">Aromatic amino acid biosynthesis</keyword>
<dbReference type="GO" id="GO:0005829">
    <property type="term" value="C:cytosol"/>
    <property type="evidence" value="ECO:0007669"/>
    <property type="project" value="TreeGrafter"/>
</dbReference>
<name>A0A0B7GYN1_9FLAO</name>
<keyword evidence="3 7" id="KW-0547">Nucleotide-binding</keyword>
<organism evidence="8 9">
    <name type="scientific">Capnocytophaga cynodegmi</name>
    <dbReference type="NCBI Taxonomy" id="28189"/>
    <lineage>
        <taxon>Bacteria</taxon>
        <taxon>Pseudomonadati</taxon>
        <taxon>Bacteroidota</taxon>
        <taxon>Flavobacteriia</taxon>
        <taxon>Flavobacteriales</taxon>
        <taxon>Flavobacteriaceae</taxon>
        <taxon>Capnocytophaga</taxon>
    </lineage>
</organism>
<dbReference type="EMBL" id="CDOD01000002">
    <property type="protein sequence ID" value="CEN32456.1"/>
    <property type="molecule type" value="Genomic_DNA"/>
</dbReference>
<evidence type="ECO:0000256" key="5">
    <source>
        <dbReference type="ARBA" id="ARBA00022840"/>
    </source>
</evidence>
<keyword evidence="1 7" id="KW-0028">Amino-acid biosynthesis</keyword>
<dbReference type="GO" id="GO:0009073">
    <property type="term" value="P:aromatic amino acid family biosynthetic process"/>
    <property type="evidence" value="ECO:0007669"/>
    <property type="project" value="UniProtKB-KW"/>
</dbReference>
<comment type="similarity">
    <text evidence="7">Belongs to the shikimate kinase family.</text>
</comment>
<feature type="binding site" evidence="7">
    <location>
        <position position="14"/>
    </location>
    <ligand>
        <name>Mg(2+)</name>
        <dbReference type="ChEBI" id="CHEBI:18420"/>
    </ligand>
</feature>
<keyword evidence="4 7" id="KW-0418">Kinase</keyword>
<dbReference type="HAMAP" id="MF_00109">
    <property type="entry name" value="Shikimate_kinase"/>
    <property type="match status" value="1"/>
</dbReference>
<comment type="cofactor">
    <cofactor evidence="7">
        <name>Mg(2+)</name>
        <dbReference type="ChEBI" id="CHEBI:18420"/>
    </cofactor>
    <text evidence="7">Binds 1 Mg(2+) ion per subunit.</text>
</comment>
<keyword evidence="9" id="KW-1185">Reference proteome</keyword>
<dbReference type="eggNOG" id="COG0703">
    <property type="taxonomic scope" value="Bacteria"/>
</dbReference>
<evidence type="ECO:0000256" key="6">
    <source>
        <dbReference type="ARBA" id="ARBA00023141"/>
    </source>
</evidence>
<dbReference type="GO" id="GO:0008652">
    <property type="term" value="P:amino acid biosynthetic process"/>
    <property type="evidence" value="ECO:0007669"/>
    <property type="project" value="UniProtKB-KW"/>
</dbReference>
<keyword evidence="2 7" id="KW-0808">Transferase</keyword>
<dbReference type="InterPro" id="IPR031322">
    <property type="entry name" value="Shikimate/glucono_kinase"/>
</dbReference>
<feature type="binding site" evidence="7">
    <location>
        <begin position="10"/>
        <end position="15"/>
    </location>
    <ligand>
        <name>ATP</name>
        <dbReference type="ChEBI" id="CHEBI:30616"/>
    </ligand>
</feature>
<dbReference type="Proteomes" id="UP000038055">
    <property type="component" value="Unassembled WGS sequence"/>
</dbReference>
<dbReference type="PANTHER" id="PTHR21087:SF16">
    <property type="entry name" value="SHIKIMATE KINASE 1, CHLOROPLASTIC"/>
    <property type="match status" value="1"/>
</dbReference>
<evidence type="ECO:0000256" key="1">
    <source>
        <dbReference type="ARBA" id="ARBA00022605"/>
    </source>
</evidence>
<keyword evidence="7" id="KW-0479">Metal-binding</keyword>
<evidence type="ECO:0000313" key="8">
    <source>
        <dbReference type="EMBL" id="CEN32456.1"/>
    </source>
</evidence>
<comment type="caution">
    <text evidence="7">Lacks conserved residue(s) required for the propagation of feature annotation.</text>
</comment>
<feature type="binding site" evidence="7">
    <location>
        <position position="56"/>
    </location>
    <ligand>
        <name>substrate</name>
    </ligand>
</feature>
<dbReference type="CDD" id="cd00464">
    <property type="entry name" value="SK"/>
    <property type="match status" value="1"/>
</dbReference>
<evidence type="ECO:0000256" key="2">
    <source>
        <dbReference type="ARBA" id="ARBA00022679"/>
    </source>
</evidence>